<evidence type="ECO:0000313" key="2">
    <source>
        <dbReference type="EMBL" id="CRL40822.1"/>
    </source>
</evidence>
<gene>
    <name evidence="2" type="ORF">T1815_24921</name>
</gene>
<reference evidence="3" key="1">
    <citation type="submission" date="2015-05" db="EMBL/GenBank/DDBJ databases">
        <authorList>
            <consortium name="Pathogen Informatics"/>
        </authorList>
    </citation>
    <scope>NUCLEOTIDE SEQUENCE [LARGE SCALE GENOMIC DNA]</scope>
    <source>
        <strain evidence="3">T1-815</strain>
    </source>
</reference>
<name>A0A0M6WT31_9FIRM</name>
<keyword evidence="3" id="KW-1185">Reference proteome</keyword>
<feature type="transmembrane region" description="Helical" evidence="1">
    <location>
        <begin position="78"/>
        <end position="100"/>
    </location>
</feature>
<feature type="transmembrane region" description="Helical" evidence="1">
    <location>
        <begin position="12"/>
        <end position="40"/>
    </location>
</feature>
<organism evidence="2 3">
    <name type="scientific">Agathobacter rectalis</name>
    <dbReference type="NCBI Taxonomy" id="39491"/>
    <lineage>
        <taxon>Bacteria</taxon>
        <taxon>Bacillati</taxon>
        <taxon>Bacillota</taxon>
        <taxon>Clostridia</taxon>
        <taxon>Lachnospirales</taxon>
        <taxon>Lachnospiraceae</taxon>
        <taxon>Agathobacter</taxon>
    </lineage>
</organism>
<dbReference type="Proteomes" id="UP000049472">
    <property type="component" value="Unassembled WGS sequence"/>
</dbReference>
<keyword evidence="1" id="KW-1133">Transmembrane helix</keyword>
<accession>A0A0M6WT31</accession>
<feature type="transmembrane region" description="Helical" evidence="1">
    <location>
        <begin position="106"/>
        <end position="125"/>
    </location>
</feature>
<feature type="transmembrane region" description="Helical" evidence="1">
    <location>
        <begin position="46"/>
        <end position="71"/>
    </location>
</feature>
<keyword evidence="1" id="KW-0812">Transmembrane</keyword>
<evidence type="ECO:0000256" key="1">
    <source>
        <dbReference type="SAM" id="Phobius"/>
    </source>
</evidence>
<sequence length="135" mass="13995">MENNKLSTGLTVWLWIIFVLNILATIGGIVVALGASVLGATLGLGATYVVLCFISVILQIIITVSIGILLFAHKKIGLVLIFALAALGFIVSMVTYAIAAQLSAGNIVKAIISAILMPAITYLLAKNDIANGTIA</sequence>
<evidence type="ECO:0000313" key="3">
    <source>
        <dbReference type="Proteomes" id="UP000049472"/>
    </source>
</evidence>
<proteinExistence type="predicted"/>
<dbReference type="AlphaFoldDB" id="A0A0M6WT31"/>
<dbReference type="EMBL" id="CVRQ01000026">
    <property type="protein sequence ID" value="CRL40822.1"/>
    <property type="molecule type" value="Genomic_DNA"/>
</dbReference>
<protein>
    <submittedName>
        <fullName evidence="2">Uncharacterized protein</fullName>
    </submittedName>
</protein>
<dbReference type="RefSeq" id="WP_055062437.1">
    <property type="nucleotide sequence ID" value="NZ_CVRQ01000026.1"/>
</dbReference>
<keyword evidence="1" id="KW-0472">Membrane</keyword>